<evidence type="ECO:0000259" key="3">
    <source>
        <dbReference type="Pfam" id="PF01370"/>
    </source>
</evidence>
<comment type="caution">
    <text evidence="4">The sequence shown here is derived from an EMBL/GenBank/DDBJ whole genome shotgun (WGS) entry which is preliminary data.</text>
</comment>
<accession>A0ABS8JFV5</accession>
<dbReference type="InterPro" id="IPR036291">
    <property type="entry name" value="NAD(P)-bd_dom_sf"/>
</dbReference>
<dbReference type="Proteomes" id="UP001165293">
    <property type="component" value="Unassembled WGS sequence"/>
</dbReference>
<dbReference type="SUPFAM" id="SSF51735">
    <property type="entry name" value="NAD(P)-binding Rossmann-fold domains"/>
    <property type="match status" value="1"/>
</dbReference>
<feature type="domain" description="NAD-dependent epimerase/dehydratase" evidence="3">
    <location>
        <begin position="10"/>
        <end position="236"/>
    </location>
</feature>
<evidence type="ECO:0000256" key="2">
    <source>
        <dbReference type="ARBA" id="ARBA00007637"/>
    </source>
</evidence>
<proteinExistence type="inferred from homology"/>
<comment type="pathway">
    <text evidence="1">Bacterial outer membrane biogenesis; LPS O-antigen biosynthesis.</text>
</comment>
<dbReference type="EMBL" id="JAJGAK010000001">
    <property type="protein sequence ID" value="MCC8362495.1"/>
    <property type="molecule type" value="Genomic_DNA"/>
</dbReference>
<comment type="similarity">
    <text evidence="2">Belongs to the NAD(P)-dependent epimerase/dehydratase family.</text>
</comment>
<evidence type="ECO:0000313" key="5">
    <source>
        <dbReference type="Proteomes" id="UP001165293"/>
    </source>
</evidence>
<name>A0ABS8JFV5_9GAMM</name>
<organism evidence="4 5">
    <name type="scientific">Noviluteimonas lactosilytica</name>
    <dbReference type="NCBI Taxonomy" id="2888523"/>
    <lineage>
        <taxon>Bacteria</taxon>
        <taxon>Pseudomonadati</taxon>
        <taxon>Pseudomonadota</taxon>
        <taxon>Gammaproteobacteria</taxon>
        <taxon>Lysobacterales</taxon>
        <taxon>Lysobacteraceae</taxon>
        <taxon>Noviluteimonas</taxon>
    </lineage>
</organism>
<evidence type="ECO:0000256" key="1">
    <source>
        <dbReference type="ARBA" id="ARBA00005125"/>
    </source>
</evidence>
<evidence type="ECO:0000313" key="4">
    <source>
        <dbReference type="EMBL" id="MCC8362495.1"/>
    </source>
</evidence>
<dbReference type="InterPro" id="IPR001509">
    <property type="entry name" value="Epimerase_deHydtase"/>
</dbReference>
<dbReference type="RefSeq" id="WP_230526095.1">
    <property type="nucleotide sequence ID" value="NZ_JAJGAK010000001.1"/>
</dbReference>
<sequence length="308" mass="33176">MSDPASIDSIFLLGAGGFIGRHLAGRFAQAGIPVIAATRQPTAFDHPGIRNVVAPWDDREQFAQWLPQCRAIVHAASSSTPGSSAAKPQLDGNLRTTLAMIEALQDTPACRLLFLSSAGTLYGDREAPAREDDPLRPRSYHGAGKAAAEHFVHAWATQYGGTAVLLRPSNVYGPGQPARRGFGIIPAAFDCALHGTPLTIFDGSTVRDYLYIDDFMALCDATLDAPLDGGAHVFNAAYGEGVSLDTLIDRIDAVTGRAIERRYQAARRVDIHTITADTTAARSTFPWSPAITLDEGLRRTWQWFSTQA</sequence>
<gene>
    <name evidence="4" type="ORF">LK996_05335</name>
</gene>
<dbReference type="Pfam" id="PF01370">
    <property type="entry name" value="Epimerase"/>
    <property type="match status" value="1"/>
</dbReference>
<dbReference type="Gene3D" id="3.40.50.720">
    <property type="entry name" value="NAD(P)-binding Rossmann-like Domain"/>
    <property type="match status" value="1"/>
</dbReference>
<keyword evidence="5" id="KW-1185">Reference proteome</keyword>
<protein>
    <submittedName>
        <fullName evidence="4">NAD-dependent epimerase/dehydratase family protein</fullName>
    </submittedName>
</protein>
<dbReference type="PANTHER" id="PTHR43000">
    <property type="entry name" value="DTDP-D-GLUCOSE 4,6-DEHYDRATASE-RELATED"/>
    <property type="match status" value="1"/>
</dbReference>
<reference evidence="4" key="1">
    <citation type="submission" date="2021-10" db="EMBL/GenBank/DDBJ databases">
        <authorList>
            <person name="Lyu M."/>
            <person name="Wang X."/>
            <person name="Meng X."/>
            <person name="Xu K."/>
        </authorList>
    </citation>
    <scope>NUCLEOTIDE SEQUENCE</scope>
    <source>
        <strain evidence="4">A6</strain>
    </source>
</reference>